<keyword evidence="8 12" id="KW-0067">ATP-binding</keyword>
<comment type="subunit">
    <text evidence="12">Monomer. Probably contacts ribosomal proteins L1, L5, L33 and S7, the 16S and 23S rRNA and the P-site containing tRNA(fMet).</text>
</comment>
<keyword evidence="3 12" id="KW-0820">tRNA-binding</keyword>
<feature type="binding site" evidence="12">
    <location>
        <begin position="358"/>
        <end position="365"/>
    </location>
    <ligand>
        <name>ATP</name>
        <dbReference type="ChEBI" id="CHEBI:30616"/>
        <label>2</label>
    </ligand>
</feature>
<comment type="catalytic activity">
    <reaction evidence="12">
        <text>ATP + H2O = ADP + phosphate + H(+)</text>
        <dbReference type="Rhea" id="RHEA:13065"/>
        <dbReference type="ChEBI" id="CHEBI:15377"/>
        <dbReference type="ChEBI" id="CHEBI:15378"/>
        <dbReference type="ChEBI" id="CHEBI:30616"/>
        <dbReference type="ChEBI" id="CHEBI:43474"/>
        <dbReference type="ChEBI" id="CHEBI:456216"/>
    </reaction>
</comment>
<dbReference type="SUPFAM" id="SSF52540">
    <property type="entry name" value="P-loop containing nucleoside triphosphate hydrolases"/>
    <property type="match status" value="2"/>
</dbReference>
<keyword evidence="2 12" id="KW-0963">Cytoplasm</keyword>
<dbReference type="Pfam" id="PF00005">
    <property type="entry name" value="ABC_tran"/>
    <property type="match status" value="2"/>
</dbReference>
<keyword evidence="15" id="KW-1185">Reference proteome</keyword>
<dbReference type="GO" id="GO:0016887">
    <property type="term" value="F:ATP hydrolysis activity"/>
    <property type="evidence" value="ECO:0007669"/>
    <property type="project" value="UniProtKB-UniRule"/>
</dbReference>
<keyword evidence="6 12" id="KW-0547">Nucleotide-binding</keyword>
<keyword evidence="4 12" id="KW-0699">rRNA-binding</keyword>
<dbReference type="InterPro" id="IPR022374">
    <property type="entry name" value="EttA"/>
</dbReference>
<proteinExistence type="inferred from homology"/>
<sequence length="556" mass="62550">MAQYIYTMNRVGKIVPPKREILKDISLSFYPGAKIGVLGLNGAGKSCLLRIMAGVDKEYHGEARPQAGIKVGYLPQEPQLNLSKDVRGNVEEGVAETKALLDRFDEISLKFSEPMSDDEMNALLAEQGKLQDAIDAADAWDLDRKLEVAADALRLPDWKTDVNQLSGGEKRRVALCRLLLSAPDMLLLDEPTNHLDAESVAWLEIFLQEYPGTVVAVTHDRYFLDNVAGWILELDRGRGIPWEGNYSSWLEQKEERLDQEEKQESARHRAIKAELAWVRSNPKGRHTKSKARLARFDDLVQQDVEKRNATQEIYIPPGARLGDLVVEAENVRKAYGERLLIENLNFNLPKGGIVGVIGANGAGKTTLFRMIVGQEQVDAGELRMGSTVELAYVDQSRDALNGEKTVWEEISDGMDNIIVGQYEIGSRAYVGRFNFKGSDQQKRVKDLSGGERHRVHLAKLLKRGGNFLLLDEPTNDLDVETLRALEEALLVFPGCAVVISHDRWFLDRIATHILAFEGESQVTWFEGNYADYEADRHRRFGTDDKPHRIKYKKLNG</sequence>
<dbReference type="GO" id="GO:0006412">
    <property type="term" value="P:translation"/>
    <property type="evidence" value="ECO:0007669"/>
    <property type="project" value="UniProtKB-KW"/>
</dbReference>
<dbReference type="GO" id="GO:0005524">
    <property type="term" value="F:ATP binding"/>
    <property type="evidence" value="ECO:0007669"/>
    <property type="project" value="UniProtKB-UniRule"/>
</dbReference>
<keyword evidence="7 12" id="KW-0378">Hydrolase</keyword>
<feature type="domain" description="ABC transporter" evidence="13">
    <location>
        <begin position="6"/>
        <end position="261"/>
    </location>
</feature>
<keyword evidence="11 12" id="KW-0648">Protein biosynthesis</keyword>
<comment type="caution">
    <text evidence="12">Lacks conserved residue(s) required for the propagation of feature annotation.</text>
</comment>
<dbReference type="FunFam" id="3.40.50.300:FF:000011">
    <property type="entry name" value="Putative ABC transporter ATP-binding component"/>
    <property type="match status" value="1"/>
</dbReference>
<dbReference type="Pfam" id="PF12848">
    <property type="entry name" value="ABC_tran_Xtn"/>
    <property type="match status" value="1"/>
</dbReference>
<feature type="domain" description="ABC transporter" evidence="13">
    <location>
        <begin position="326"/>
        <end position="543"/>
    </location>
</feature>
<dbReference type="CDD" id="cd03221">
    <property type="entry name" value="ABCF_EF-3"/>
    <property type="match status" value="2"/>
</dbReference>
<dbReference type="GO" id="GO:0005737">
    <property type="term" value="C:cytoplasm"/>
    <property type="evidence" value="ECO:0007669"/>
    <property type="project" value="UniProtKB-SubCell"/>
</dbReference>
<dbReference type="GO" id="GO:0045900">
    <property type="term" value="P:negative regulation of translational elongation"/>
    <property type="evidence" value="ECO:0007669"/>
    <property type="project" value="UniProtKB-UniRule"/>
</dbReference>
<dbReference type="PANTHER" id="PTHR43858:SF1">
    <property type="entry name" value="ABC TRANSPORTER-RELATED PROTEIN"/>
    <property type="match status" value="1"/>
</dbReference>
<dbReference type="InterPro" id="IPR003593">
    <property type="entry name" value="AAA+_ATPase"/>
</dbReference>
<dbReference type="InterPro" id="IPR017871">
    <property type="entry name" value="ABC_transporter-like_CS"/>
</dbReference>
<dbReference type="SMART" id="SM00382">
    <property type="entry name" value="AAA"/>
    <property type="match status" value="2"/>
</dbReference>
<evidence type="ECO:0000256" key="5">
    <source>
        <dbReference type="ARBA" id="ARBA00022737"/>
    </source>
</evidence>
<gene>
    <name evidence="12" type="primary">ettA</name>
    <name evidence="14" type="ORF">PN36_12360</name>
</gene>
<comment type="caution">
    <text evidence="14">The sequence shown here is derived from an EMBL/GenBank/DDBJ whole genome shotgun (WGS) entry which is preliminary data.</text>
</comment>
<evidence type="ECO:0000313" key="14">
    <source>
        <dbReference type="EMBL" id="KHD09199.1"/>
    </source>
</evidence>
<feature type="binding site" evidence="12">
    <location>
        <begin position="39"/>
        <end position="46"/>
    </location>
    <ligand>
        <name>ATP</name>
        <dbReference type="ChEBI" id="CHEBI:30616"/>
        <label>1</label>
    </ligand>
</feature>
<keyword evidence="5 12" id="KW-0677">Repeat</keyword>
<evidence type="ECO:0000256" key="8">
    <source>
        <dbReference type="ARBA" id="ARBA00022840"/>
    </source>
</evidence>
<dbReference type="InterPro" id="IPR027417">
    <property type="entry name" value="P-loop_NTPase"/>
</dbReference>
<dbReference type="PROSITE" id="PS50893">
    <property type="entry name" value="ABC_TRANSPORTER_2"/>
    <property type="match status" value="2"/>
</dbReference>
<dbReference type="EMBL" id="JSZA02000038">
    <property type="protein sequence ID" value="KHD09199.1"/>
    <property type="molecule type" value="Genomic_DNA"/>
</dbReference>
<evidence type="ECO:0000259" key="13">
    <source>
        <dbReference type="PROSITE" id="PS50893"/>
    </source>
</evidence>
<dbReference type="GO" id="GO:0000049">
    <property type="term" value="F:tRNA binding"/>
    <property type="evidence" value="ECO:0007669"/>
    <property type="project" value="UniProtKB-UniRule"/>
</dbReference>
<dbReference type="AlphaFoldDB" id="A0A0A6PFZ4"/>
<dbReference type="EC" id="3.6.1.-" evidence="12"/>
<evidence type="ECO:0000256" key="6">
    <source>
        <dbReference type="ARBA" id="ARBA00022741"/>
    </source>
</evidence>
<dbReference type="PROSITE" id="PS00211">
    <property type="entry name" value="ABC_TRANSPORTER_1"/>
    <property type="match status" value="1"/>
</dbReference>
<evidence type="ECO:0000256" key="12">
    <source>
        <dbReference type="HAMAP-Rule" id="MF_00847"/>
    </source>
</evidence>
<dbReference type="InterPro" id="IPR032781">
    <property type="entry name" value="ABC_tran_Xtn"/>
</dbReference>
<comment type="subcellular location">
    <subcellularLocation>
        <location evidence="12">Cytoplasm</location>
    </subcellularLocation>
    <text evidence="12">Associates with ribosomes and polysomes.</text>
</comment>
<name>A0A0A6PFZ4_9GAMM</name>
<keyword evidence="9 12" id="KW-0810">Translation regulation</keyword>
<accession>A0A0A6PFZ4</accession>
<evidence type="ECO:0000256" key="4">
    <source>
        <dbReference type="ARBA" id="ARBA00022730"/>
    </source>
</evidence>
<comment type="similarity">
    <text evidence="1 12">Belongs to the ABC transporter superfamily. ABCF family. Translational throttle EttA subfamily.</text>
</comment>
<dbReference type="Gene3D" id="3.40.50.300">
    <property type="entry name" value="P-loop containing nucleotide triphosphate hydrolases"/>
    <property type="match status" value="2"/>
</dbReference>
<comment type="domain">
    <text evidence="12">The arm domain is inserted in the first ABC transporter domain. Probably contacts ribosomal protein L1.</text>
</comment>
<dbReference type="PANTHER" id="PTHR43858">
    <property type="entry name" value="ENERGY-DEPENDENT TRANSLATIONAL THROTTLE PROTEIN ETTA"/>
    <property type="match status" value="1"/>
</dbReference>
<organism evidence="14 15">
    <name type="scientific">Candidatus Thiomargarita nelsonii</name>
    <dbReference type="NCBI Taxonomy" id="1003181"/>
    <lineage>
        <taxon>Bacteria</taxon>
        <taxon>Pseudomonadati</taxon>
        <taxon>Pseudomonadota</taxon>
        <taxon>Gammaproteobacteria</taxon>
        <taxon>Thiotrichales</taxon>
        <taxon>Thiotrichaceae</taxon>
        <taxon>Thiomargarita</taxon>
    </lineage>
</organism>
<dbReference type="Proteomes" id="UP000030428">
    <property type="component" value="Unassembled WGS sequence"/>
</dbReference>
<protein>
    <recommendedName>
        <fullName evidence="12">Energy-dependent translational throttle protein EttA</fullName>
        <ecNumber evidence="12">3.6.1.-</ecNumber>
    </recommendedName>
    <alternativeName>
        <fullName evidence="12">Translational regulatory factor EttA</fullName>
    </alternativeName>
</protein>
<feature type="region of interest" description="PtIM" evidence="12">
    <location>
        <begin position="244"/>
        <end position="324"/>
    </location>
</feature>
<dbReference type="NCBIfam" id="TIGR03719">
    <property type="entry name" value="ABC_ABC_ChvD"/>
    <property type="match status" value="1"/>
</dbReference>
<keyword evidence="10 12" id="KW-0694">RNA-binding</keyword>
<comment type="function">
    <text evidence="12">A translation factor that gates the progression of the 70S ribosomal initiation complex (IC, containing tRNA(fMet) in the P-site) into the translation elongation cycle by using a mechanism sensitive to the ATP/ADP ratio. Binds to the 70S ribosome E-site where it modulates the state of the translating ribosome during subunit translocation. ATP hydrolysis probably frees it from the ribosome, which can enter the elongation phase.</text>
</comment>
<dbReference type="GO" id="GO:0019843">
    <property type="term" value="F:rRNA binding"/>
    <property type="evidence" value="ECO:0007669"/>
    <property type="project" value="UniProtKB-UniRule"/>
</dbReference>
<dbReference type="InterPro" id="IPR003439">
    <property type="entry name" value="ABC_transporter-like_ATP-bd"/>
</dbReference>
<evidence type="ECO:0000256" key="7">
    <source>
        <dbReference type="ARBA" id="ARBA00022801"/>
    </source>
</evidence>
<evidence type="ECO:0000256" key="2">
    <source>
        <dbReference type="ARBA" id="ARBA00022490"/>
    </source>
</evidence>
<dbReference type="NCBIfam" id="NF008775">
    <property type="entry name" value="PRK11819.1"/>
    <property type="match status" value="1"/>
</dbReference>
<dbReference type="GO" id="GO:0043022">
    <property type="term" value="F:ribosome binding"/>
    <property type="evidence" value="ECO:0007669"/>
    <property type="project" value="UniProtKB-UniRule"/>
</dbReference>
<evidence type="ECO:0000256" key="3">
    <source>
        <dbReference type="ARBA" id="ARBA00022555"/>
    </source>
</evidence>
<dbReference type="FunFam" id="3.40.50.300:FF:000183">
    <property type="entry name" value="ABC transporter ATP-binding protein yjjK"/>
    <property type="match status" value="1"/>
</dbReference>
<evidence type="ECO:0000256" key="10">
    <source>
        <dbReference type="ARBA" id="ARBA00022884"/>
    </source>
</evidence>
<comment type="domain">
    <text evidence="12">The P-site tRNA interaction motif (PtIM domain) probably interacts with the P-site tRNA(fMet) as well as the 23S rRNA.</text>
</comment>
<evidence type="ECO:0000256" key="1">
    <source>
        <dbReference type="ARBA" id="ARBA00005868"/>
    </source>
</evidence>
<evidence type="ECO:0000313" key="15">
    <source>
        <dbReference type="Proteomes" id="UP000030428"/>
    </source>
</evidence>
<reference evidence="14 15" key="1">
    <citation type="journal article" date="2016" name="Front. Microbiol.">
        <title>Single-Cell (Meta-)Genomics of a Dimorphic Candidatus Thiomargarita nelsonii Reveals Genomic Plasticity.</title>
        <authorList>
            <person name="Flood B.E."/>
            <person name="Fliss P."/>
            <person name="Jones D.S."/>
            <person name="Dick G.J."/>
            <person name="Jain S."/>
            <person name="Kaster A.K."/>
            <person name="Winkel M."/>
            <person name="Mussmann M."/>
            <person name="Bailey J."/>
        </authorList>
    </citation>
    <scope>NUCLEOTIDE SEQUENCE [LARGE SCALE GENOMIC DNA]</scope>
    <source>
        <strain evidence="14">Hydrate Ridge</strain>
    </source>
</reference>
<dbReference type="HAMAP" id="MF_00847">
    <property type="entry name" value="EttA"/>
    <property type="match status" value="1"/>
</dbReference>
<evidence type="ECO:0000256" key="9">
    <source>
        <dbReference type="ARBA" id="ARBA00022845"/>
    </source>
</evidence>
<evidence type="ECO:0000256" key="11">
    <source>
        <dbReference type="ARBA" id="ARBA00022917"/>
    </source>
</evidence>